<gene>
    <name evidence="1" type="ORF">EDC29_10473</name>
</gene>
<proteinExistence type="predicted"/>
<name>A0A4V2W9Q6_MARGR</name>
<dbReference type="Proteomes" id="UP000295247">
    <property type="component" value="Unassembled WGS sequence"/>
</dbReference>
<dbReference type="RefSeq" id="WP_132229299.1">
    <property type="nucleotide sequence ID" value="NZ_NRRH01000059.1"/>
</dbReference>
<evidence type="ECO:0000313" key="2">
    <source>
        <dbReference type="Proteomes" id="UP000295247"/>
    </source>
</evidence>
<comment type="caution">
    <text evidence="1">The sequence shown here is derived from an EMBL/GenBank/DDBJ whole genome shotgun (WGS) entry which is preliminary data.</text>
</comment>
<dbReference type="EMBL" id="SMDC01000004">
    <property type="protein sequence ID" value="TCW36290.1"/>
    <property type="molecule type" value="Genomic_DNA"/>
</dbReference>
<sequence>MRLTRLDSGAWVDLPDDLYWEDEHARTGVRQSITPSLGGAALVQVATLQYRALTLRPWAEDAAWIDRDRLDTLSAWAALPELAMTLERHGHSHQVGWRYDSDGRAILAEPVLYAADQTPYWRMTLMLLVV</sequence>
<dbReference type="AlphaFoldDB" id="A0A4V2W9Q6"/>
<organism evidence="1 2">
    <name type="scientific">Marichromatium gracile</name>
    <name type="common">Chromatium gracile</name>
    <dbReference type="NCBI Taxonomy" id="1048"/>
    <lineage>
        <taxon>Bacteria</taxon>
        <taxon>Pseudomonadati</taxon>
        <taxon>Pseudomonadota</taxon>
        <taxon>Gammaproteobacteria</taxon>
        <taxon>Chromatiales</taxon>
        <taxon>Chromatiaceae</taxon>
        <taxon>Marichromatium</taxon>
    </lineage>
</organism>
<reference evidence="1 2" key="1">
    <citation type="submission" date="2019-03" db="EMBL/GenBank/DDBJ databases">
        <title>Genomic Encyclopedia of Type Strains, Phase IV (KMG-IV): sequencing the most valuable type-strain genomes for metagenomic binning, comparative biology and taxonomic classification.</title>
        <authorList>
            <person name="Goeker M."/>
        </authorList>
    </citation>
    <scope>NUCLEOTIDE SEQUENCE [LARGE SCALE GENOMIC DNA]</scope>
    <source>
        <strain evidence="1 2">DSM 203</strain>
    </source>
</reference>
<accession>A0A4V2W9Q6</accession>
<evidence type="ECO:0000313" key="1">
    <source>
        <dbReference type="EMBL" id="TCW36290.1"/>
    </source>
</evidence>
<protein>
    <submittedName>
        <fullName evidence="1">Uncharacterized protein</fullName>
    </submittedName>
</protein>